<evidence type="ECO:0000259" key="5">
    <source>
        <dbReference type="PROSITE" id="PS50113"/>
    </source>
</evidence>
<dbReference type="SUPFAM" id="SSF55785">
    <property type="entry name" value="PYP-like sensor domain (PAS domain)"/>
    <property type="match status" value="2"/>
</dbReference>
<dbReference type="PROSITE" id="PS50112">
    <property type="entry name" value="PAS"/>
    <property type="match status" value="2"/>
</dbReference>
<dbReference type="InterPro" id="IPR011991">
    <property type="entry name" value="ArsR-like_HTH"/>
</dbReference>
<feature type="domain" description="PAS" evidence="4">
    <location>
        <begin position="345"/>
        <end position="415"/>
    </location>
</feature>
<keyword evidence="2" id="KW-0804">Transcription</keyword>
<dbReference type="InterPro" id="IPR003018">
    <property type="entry name" value="GAF"/>
</dbReference>
<dbReference type="OrthoDB" id="35765at2157"/>
<dbReference type="SUPFAM" id="SSF55781">
    <property type="entry name" value="GAF domain-like"/>
    <property type="match status" value="1"/>
</dbReference>
<keyword evidence="1" id="KW-0805">Transcription regulation</keyword>
<dbReference type="RefSeq" id="WP_096206059.1">
    <property type="nucleotide sequence ID" value="NZ_FZMP01000178.1"/>
</dbReference>
<dbReference type="Pfam" id="PF00989">
    <property type="entry name" value="PAS"/>
    <property type="match status" value="1"/>
</dbReference>
<dbReference type="SMART" id="SM00418">
    <property type="entry name" value="HTH_ARSR"/>
    <property type="match status" value="1"/>
</dbReference>
<feature type="domain" description="PAS" evidence="4">
    <location>
        <begin position="205"/>
        <end position="275"/>
    </location>
</feature>
<dbReference type="Gene3D" id="3.30.450.20">
    <property type="entry name" value="PAS domain"/>
    <property type="match status" value="2"/>
</dbReference>
<dbReference type="NCBIfam" id="TIGR00229">
    <property type="entry name" value="sensory_box"/>
    <property type="match status" value="2"/>
</dbReference>
<dbReference type="PANTHER" id="PTHR44757:SF2">
    <property type="entry name" value="BIOFILM ARCHITECTURE MAINTENANCE PROTEIN MBAA"/>
    <property type="match status" value="1"/>
</dbReference>
<reference evidence="7" key="1">
    <citation type="submission" date="2017-06" db="EMBL/GenBank/DDBJ databases">
        <authorList>
            <person name="Cremers G."/>
        </authorList>
    </citation>
    <scope>NUCLEOTIDE SEQUENCE [LARGE SCALE GENOMIC DNA]</scope>
</reference>
<accession>A0A284VQ24</accession>
<dbReference type="Gene3D" id="1.10.10.10">
    <property type="entry name" value="Winged helix-like DNA-binding domain superfamily/Winged helix DNA-binding domain"/>
    <property type="match status" value="1"/>
</dbReference>
<feature type="coiled-coil region" evidence="3">
    <location>
        <begin position="314"/>
        <end position="359"/>
    </location>
</feature>
<feature type="domain" description="PAC" evidence="5">
    <location>
        <begin position="279"/>
        <end position="330"/>
    </location>
</feature>
<sequence>MPENEKPKLKALSDIASINIDQEFDKILQNILEITCETMKAHSGTIILVDETAGELKMVASYGLGQDYPERVHEAAKEAGVSLTYSPSGIVLRTGKYYIVPNVFEEPKGKPWLHLTKELGFSSIIFAPMKKGLRVIGMLNIYMAQVHQFTDEEIDFVSIAASQASSVVQNGRICGKLKNNIMELNEYKEHLEEKVKNAYKELYESEERYRDFFENANDSIYIYDSEGYFKEVNTTALKLLGCTKEEIIGTHISKWITPESLRTTRETLKKQISGELVEQPIILDVICKNGEHRWMEIKRRLIKDDDKVTAVHGIGRDITEKRKMEQELDEYRRKLEKSYEELEKSEAKYRELFENAQDIMFVIDTEGIVLKMNRMGLRILGCPKEEVIGSNILKWLTPEGREIIQENRKKHRAGEIVEPIDILEMVCKNGEHRWVEINIRDIKDGEIHGIARDITETKRLKNELKESNKQLKLLWYLIGGTRGGATRALILKQLVDKPHNANQIAQALNIDYKTARHHLGVLVKNGIVTKEINGYNTIYFLSKNMKVNLNEFNREVRQRKNQVNLVKIF</sequence>
<keyword evidence="7" id="KW-1185">Reference proteome</keyword>
<dbReference type="InterPro" id="IPR001845">
    <property type="entry name" value="HTH_ArsR_DNA-bd_dom"/>
</dbReference>
<dbReference type="Pfam" id="PF01022">
    <property type="entry name" value="HTH_5"/>
    <property type="match status" value="1"/>
</dbReference>
<keyword evidence="3" id="KW-0175">Coiled coil</keyword>
<dbReference type="InterPro" id="IPR035965">
    <property type="entry name" value="PAS-like_dom_sf"/>
</dbReference>
<dbReference type="PROSITE" id="PS50113">
    <property type="entry name" value="PAC"/>
    <property type="match status" value="1"/>
</dbReference>
<dbReference type="CDD" id="cd00090">
    <property type="entry name" value="HTH_ARSR"/>
    <property type="match status" value="1"/>
</dbReference>
<dbReference type="InterPro" id="IPR036388">
    <property type="entry name" value="WH-like_DNA-bd_sf"/>
</dbReference>
<dbReference type="SMART" id="SM00086">
    <property type="entry name" value="PAC"/>
    <property type="match status" value="2"/>
</dbReference>
<dbReference type="InterPro" id="IPR029016">
    <property type="entry name" value="GAF-like_dom_sf"/>
</dbReference>
<dbReference type="GO" id="GO:0003700">
    <property type="term" value="F:DNA-binding transcription factor activity"/>
    <property type="evidence" value="ECO:0007669"/>
    <property type="project" value="InterPro"/>
</dbReference>
<dbReference type="PANTHER" id="PTHR44757">
    <property type="entry name" value="DIGUANYLATE CYCLASE DGCP"/>
    <property type="match status" value="1"/>
</dbReference>
<dbReference type="SMART" id="SM00065">
    <property type="entry name" value="GAF"/>
    <property type="match status" value="1"/>
</dbReference>
<dbReference type="InterPro" id="IPR000700">
    <property type="entry name" value="PAS-assoc_C"/>
</dbReference>
<dbReference type="SMART" id="SM00091">
    <property type="entry name" value="PAS"/>
    <property type="match status" value="2"/>
</dbReference>
<evidence type="ECO:0000313" key="7">
    <source>
        <dbReference type="Proteomes" id="UP000218615"/>
    </source>
</evidence>
<proteinExistence type="predicted"/>
<dbReference type="InterPro" id="IPR013767">
    <property type="entry name" value="PAS_fold"/>
</dbReference>
<name>A0A284VQ24_9EURY</name>
<dbReference type="InterPro" id="IPR036390">
    <property type="entry name" value="WH_DNA-bd_sf"/>
</dbReference>
<dbReference type="EMBL" id="FZMP01000178">
    <property type="protein sequence ID" value="SNQ61362.1"/>
    <property type="molecule type" value="Genomic_DNA"/>
</dbReference>
<gene>
    <name evidence="6" type="ORF">MNV_330030</name>
</gene>
<dbReference type="AlphaFoldDB" id="A0A284VQ24"/>
<dbReference type="CDD" id="cd00130">
    <property type="entry name" value="PAS"/>
    <property type="match status" value="2"/>
</dbReference>
<evidence type="ECO:0000256" key="2">
    <source>
        <dbReference type="ARBA" id="ARBA00023163"/>
    </source>
</evidence>
<dbReference type="SUPFAM" id="SSF46785">
    <property type="entry name" value="Winged helix' DNA-binding domain"/>
    <property type="match status" value="1"/>
</dbReference>
<dbReference type="InterPro" id="IPR001610">
    <property type="entry name" value="PAC"/>
</dbReference>
<feature type="coiled-coil region" evidence="3">
    <location>
        <begin position="174"/>
        <end position="208"/>
    </location>
</feature>
<evidence type="ECO:0000259" key="4">
    <source>
        <dbReference type="PROSITE" id="PS50112"/>
    </source>
</evidence>
<dbReference type="Gene3D" id="3.30.450.40">
    <property type="match status" value="1"/>
</dbReference>
<dbReference type="Pfam" id="PF13426">
    <property type="entry name" value="PAS_9"/>
    <property type="match status" value="1"/>
</dbReference>
<protein>
    <recommendedName>
        <fullName evidence="8">PAS domain S-box</fullName>
    </recommendedName>
</protein>
<dbReference type="Pfam" id="PF13185">
    <property type="entry name" value="GAF_2"/>
    <property type="match status" value="1"/>
</dbReference>
<evidence type="ECO:0000256" key="3">
    <source>
        <dbReference type="SAM" id="Coils"/>
    </source>
</evidence>
<dbReference type="InterPro" id="IPR052155">
    <property type="entry name" value="Biofilm_reg_signaling"/>
</dbReference>
<organism evidence="6 7">
    <name type="scientific">Candidatus Methanoperedens nitratireducens</name>
    <dbReference type="NCBI Taxonomy" id="1392998"/>
    <lineage>
        <taxon>Archaea</taxon>
        <taxon>Methanobacteriati</taxon>
        <taxon>Methanobacteriota</taxon>
        <taxon>Stenosarchaea group</taxon>
        <taxon>Methanomicrobia</taxon>
        <taxon>Methanosarcinales</taxon>
        <taxon>ANME-2 cluster</taxon>
        <taxon>Candidatus Methanoperedentaceae</taxon>
        <taxon>Candidatus Methanoperedens</taxon>
    </lineage>
</organism>
<dbReference type="InterPro" id="IPR000014">
    <property type="entry name" value="PAS"/>
</dbReference>
<dbReference type="Proteomes" id="UP000218615">
    <property type="component" value="Unassembled WGS sequence"/>
</dbReference>
<evidence type="ECO:0008006" key="8">
    <source>
        <dbReference type="Google" id="ProtNLM"/>
    </source>
</evidence>
<evidence type="ECO:0000256" key="1">
    <source>
        <dbReference type="ARBA" id="ARBA00023015"/>
    </source>
</evidence>
<evidence type="ECO:0000313" key="6">
    <source>
        <dbReference type="EMBL" id="SNQ61362.1"/>
    </source>
</evidence>